<proteinExistence type="inferred from homology"/>
<name>A0A4P6XPH3_9ASCO</name>
<dbReference type="PANTHER" id="PTHR47966:SF65">
    <property type="entry name" value="ASPARTIC-TYPE ENDOPEPTIDASE"/>
    <property type="match status" value="1"/>
</dbReference>
<feature type="disulfide bond" evidence="3">
    <location>
        <begin position="295"/>
        <end position="328"/>
    </location>
</feature>
<keyword evidence="4" id="KW-0732">Signal</keyword>
<dbReference type="Pfam" id="PF00026">
    <property type="entry name" value="Asp"/>
    <property type="match status" value="1"/>
</dbReference>
<sequence>MNLHLLALSLALVQGLSLPNFRRDETSPLKLDFTVLDTVGNITAKEFWATYSAERAKRDGYPVTIVDYRDVSYHIDVYLGSNKQKSTVNLDTGLSDLWVPSFGYDASTSTTSVDTGEEFLIGYLDGTNSAGEYYKDTLRFETSNPVLSGFQFAKSTVSSGFGVLGIADRNQEVASTKYDSLPWALQAAGITPKASYSLFLGPQGKSGSVIFGGIDTEKYTGDLTKYSINTNSGGLGLDLASVTFDGSTISVNAPILLDSGTSLGLLNLELMAKLDDIFDATIFMQGSIEYRKVSCDQPSDKYLEFNFGSNTIKLPYSAAVFKQSSTTCLLGFGYYDDYMIFGDVFLRQAYVYYDLTDQTISLAQASYSSSSNIISA</sequence>
<reference evidence="7" key="1">
    <citation type="submission" date="2019-03" db="EMBL/GenBank/DDBJ databases">
        <title>Snf2 controls pulcherriminic acid biosynthesis and connects pigmentation and antifungal activity of the yeast Metschnikowia pulcherrima.</title>
        <authorList>
            <person name="Gore-Lloyd D."/>
            <person name="Sumann I."/>
            <person name="Brachmann A.O."/>
            <person name="Schneeberger K."/>
            <person name="Ortiz-Merino R.A."/>
            <person name="Moreno-Beltran M."/>
            <person name="Schlaefli M."/>
            <person name="Kirner P."/>
            <person name="Santos Kron A."/>
            <person name="Wolfe K.H."/>
            <person name="Piel J."/>
            <person name="Ahrens C.H."/>
            <person name="Henk D."/>
            <person name="Freimoser F.M."/>
        </authorList>
    </citation>
    <scope>NUCLEOTIDE SEQUENCE [LARGE SCALE GENOMIC DNA]</scope>
    <source>
        <strain evidence="7">APC 1.2</strain>
    </source>
</reference>
<dbReference type="PRINTS" id="PR00792">
    <property type="entry name" value="PEPSIN"/>
</dbReference>
<dbReference type="SMR" id="A0A4P6XPH3"/>
<accession>A0A4P6XPH3</accession>
<dbReference type="InterPro" id="IPR021109">
    <property type="entry name" value="Peptidase_aspartic_dom_sf"/>
</dbReference>
<comment type="similarity">
    <text evidence="1">Belongs to the peptidase A1 family.</text>
</comment>
<feature type="domain" description="Peptidase A1" evidence="5">
    <location>
        <begin position="73"/>
        <end position="363"/>
    </location>
</feature>
<evidence type="ECO:0000313" key="6">
    <source>
        <dbReference type="EMBL" id="QBM88166.1"/>
    </source>
</evidence>
<evidence type="ECO:0000259" key="5">
    <source>
        <dbReference type="PROSITE" id="PS51767"/>
    </source>
</evidence>
<organism evidence="6 7">
    <name type="scientific">Metschnikowia aff. pulcherrima</name>
    <dbReference type="NCBI Taxonomy" id="2163413"/>
    <lineage>
        <taxon>Eukaryota</taxon>
        <taxon>Fungi</taxon>
        <taxon>Dikarya</taxon>
        <taxon>Ascomycota</taxon>
        <taxon>Saccharomycotina</taxon>
        <taxon>Pichiomycetes</taxon>
        <taxon>Metschnikowiaceae</taxon>
        <taxon>Metschnikowia</taxon>
    </lineage>
</organism>
<dbReference type="Proteomes" id="UP000292447">
    <property type="component" value="Chromosome III"/>
</dbReference>
<dbReference type="GO" id="GO:0006508">
    <property type="term" value="P:proteolysis"/>
    <property type="evidence" value="ECO:0007669"/>
    <property type="project" value="InterPro"/>
</dbReference>
<dbReference type="InterPro" id="IPR033121">
    <property type="entry name" value="PEPTIDASE_A1"/>
</dbReference>
<keyword evidence="2 3" id="KW-1015">Disulfide bond</keyword>
<dbReference type="PANTHER" id="PTHR47966">
    <property type="entry name" value="BETA-SITE APP-CLEAVING ENZYME, ISOFORM A-RELATED"/>
    <property type="match status" value="1"/>
</dbReference>
<dbReference type="GO" id="GO:0004190">
    <property type="term" value="F:aspartic-type endopeptidase activity"/>
    <property type="evidence" value="ECO:0007669"/>
    <property type="project" value="InterPro"/>
</dbReference>
<dbReference type="AlphaFoldDB" id="A0A4P6XPH3"/>
<gene>
    <name evidence="6" type="primary">MPUL0C01300</name>
    <name evidence="6" type="ORF">METSCH_C01300</name>
</gene>
<evidence type="ECO:0000256" key="1">
    <source>
        <dbReference type="ARBA" id="ARBA00007447"/>
    </source>
</evidence>
<evidence type="ECO:0000256" key="3">
    <source>
        <dbReference type="PIRSR" id="PIRSR601461-2"/>
    </source>
</evidence>
<protein>
    <submittedName>
        <fullName evidence="6">Candidapepsin</fullName>
    </submittedName>
</protein>
<dbReference type="EMBL" id="CP034458">
    <property type="protein sequence ID" value="QBM88166.1"/>
    <property type="molecule type" value="Genomic_DNA"/>
</dbReference>
<dbReference type="STRING" id="2163413.A0A4P6XPH3"/>
<evidence type="ECO:0000313" key="7">
    <source>
        <dbReference type="Proteomes" id="UP000292447"/>
    </source>
</evidence>
<feature type="signal peptide" evidence="4">
    <location>
        <begin position="1"/>
        <end position="15"/>
    </location>
</feature>
<dbReference type="InterPro" id="IPR001461">
    <property type="entry name" value="Aspartic_peptidase_A1"/>
</dbReference>
<dbReference type="PROSITE" id="PS51767">
    <property type="entry name" value="PEPTIDASE_A1"/>
    <property type="match status" value="1"/>
</dbReference>
<evidence type="ECO:0000256" key="2">
    <source>
        <dbReference type="ARBA" id="ARBA00023157"/>
    </source>
</evidence>
<dbReference type="SUPFAM" id="SSF50630">
    <property type="entry name" value="Acid proteases"/>
    <property type="match status" value="1"/>
</dbReference>
<feature type="chain" id="PRO_5020656376" evidence="4">
    <location>
        <begin position="16"/>
        <end position="376"/>
    </location>
</feature>
<keyword evidence="7" id="KW-1185">Reference proteome</keyword>
<dbReference type="Gene3D" id="2.40.70.10">
    <property type="entry name" value="Acid Proteases"/>
    <property type="match status" value="2"/>
</dbReference>
<evidence type="ECO:0000256" key="4">
    <source>
        <dbReference type="SAM" id="SignalP"/>
    </source>
</evidence>